<dbReference type="Gene3D" id="3.20.80.10">
    <property type="entry name" value="Regulatory factor, effector binding domain"/>
    <property type="match status" value="1"/>
</dbReference>
<dbReference type="AlphaFoldDB" id="A0AAE3MIZ1"/>
<dbReference type="SUPFAM" id="SSF55136">
    <property type="entry name" value="Probable bacterial effector-binding domain"/>
    <property type="match status" value="1"/>
</dbReference>
<proteinExistence type="predicted"/>
<dbReference type="Proteomes" id="UP001207116">
    <property type="component" value="Unassembled WGS sequence"/>
</dbReference>
<sequence length="298" mass="34742">MKKILFVVGVLLIGGLVWYLFLRPYDYVVNFKAKTFPGAIQQTIQLWNNRLDNSEIIAKEGITEFTQQLKFGDSVHIYEWQIIRINDSLSKIKVYARDRDYSLSNKIAIPFSDTDFEKRTRKTILDLGEMLVNHIDKFKVDVIGKEQLKSTYCACTTLQTNQLDKTKAMRNDFPLLDSFFVSNDVQLNGQPFIEVTAWDMLKDSIQFNFCYPIIQPELDPFHPEITYKRLTRQQAIKAVYYGNYTTSDRAWYALLDYAKENNLEVTGLPVEFFFNNPNLGGDELNWRAEVYMPIKDAL</sequence>
<keyword evidence="3" id="KW-1185">Reference proteome</keyword>
<name>A0AAE3MIZ1_9FLAO</name>
<protein>
    <submittedName>
        <fullName evidence="2">AraC family transcriptional regulator</fullName>
    </submittedName>
</protein>
<feature type="domain" description="GyrI-like small molecule binding" evidence="1">
    <location>
        <begin position="190"/>
        <end position="295"/>
    </location>
</feature>
<dbReference type="InterPro" id="IPR011256">
    <property type="entry name" value="Reg_factor_effector_dom_sf"/>
</dbReference>
<gene>
    <name evidence="2" type="ORF">OO016_01060</name>
</gene>
<dbReference type="RefSeq" id="WP_266010170.1">
    <property type="nucleotide sequence ID" value="NZ_JAPFQP010000001.1"/>
</dbReference>
<reference evidence="2" key="1">
    <citation type="submission" date="2022-11" db="EMBL/GenBank/DDBJ databases">
        <title>The characterization of three novel Bacteroidetes species and genomic analysis of their roles in tidal elemental geochemical cycles.</title>
        <authorList>
            <person name="Ma K.-J."/>
        </authorList>
    </citation>
    <scope>NUCLEOTIDE SEQUENCE</scope>
    <source>
        <strain evidence="2">M415</strain>
    </source>
</reference>
<evidence type="ECO:0000313" key="2">
    <source>
        <dbReference type="EMBL" id="MCX2718176.1"/>
    </source>
</evidence>
<evidence type="ECO:0000259" key="1">
    <source>
        <dbReference type="Pfam" id="PF06445"/>
    </source>
</evidence>
<evidence type="ECO:0000313" key="3">
    <source>
        <dbReference type="Proteomes" id="UP001207116"/>
    </source>
</evidence>
<accession>A0AAE3MIZ1</accession>
<dbReference type="EMBL" id="JAPFQP010000001">
    <property type="protein sequence ID" value="MCX2718176.1"/>
    <property type="molecule type" value="Genomic_DNA"/>
</dbReference>
<organism evidence="2 3">
    <name type="scientific">Lentiprolixibacter aurantiacus</name>
    <dbReference type="NCBI Taxonomy" id="2993939"/>
    <lineage>
        <taxon>Bacteria</taxon>
        <taxon>Pseudomonadati</taxon>
        <taxon>Bacteroidota</taxon>
        <taxon>Flavobacteriia</taxon>
        <taxon>Flavobacteriales</taxon>
        <taxon>Flavobacteriaceae</taxon>
        <taxon>Lentiprolixibacter</taxon>
    </lineage>
</organism>
<comment type="caution">
    <text evidence="2">The sequence shown here is derived from an EMBL/GenBank/DDBJ whole genome shotgun (WGS) entry which is preliminary data.</text>
</comment>
<dbReference type="InterPro" id="IPR029442">
    <property type="entry name" value="GyrI-like"/>
</dbReference>
<dbReference type="Pfam" id="PF06445">
    <property type="entry name" value="GyrI-like"/>
    <property type="match status" value="1"/>
</dbReference>